<dbReference type="GeneID" id="20812425"/>
<dbReference type="VEuPathDB" id="FungiDB:H257_10429"/>
<dbReference type="AlphaFoldDB" id="W4G6D5"/>
<protein>
    <submittedName>
        <fullName evidence="1">Uncharacterized protein</fullName>
    </submittedName>
</protein>
<dbReference type="EMBL" id="KI913141">
    <property type="protein sequence ID" value="ETV75235.1"/>
    <property type="molecule type" value="Genomic_DNA"/>
</dbReference>
<dbReference type="RefSeq" id="XP_009835283.1">
    <property type="nucleotide sequence ID" value="XM_009836981.1"/>
</dbReference>
<accession>W4G6D5</accession>
<evidence type="ECO:0000313" key="1">
    <source>
        <dbReference type="EMBL" id="ETV75235.1"/>
    </source>
</evidence>
<name>W4G6D5_APHAT</name>
<proteinExistence type="predicted"/>
<organism evidence="1">
    <name type="scientific">Aphanomyces astaci</name>
    <name type="common">Crayfish plague agent</name>
    <dbReference type="NCBI Taxonomy" id="112090"/>
    <lineage>
        <taxon>Eukaryota</taxon>
        <taxon>Sar</taxon>
        <taxon>Stramenopiles</taxon>
        <taxon>Oomycota</taxon>
        <taxon>Saprolegniomycetes</taxon>
        <taxon>Saprolegniales</taxon>
        <taxon>Verrucalvaceae</taxon>
        <taxon>Aphanomyces</taxon>
    </lineage>
</organism>
<sequence length="93" mass="10295">MKRPTSMLARPLTSPYLGLSQGALSGYRVQGRKAAVSRAWALVLAYLSGTVRSDIAAANLEKCAHCIISKLRSEEQKYATAISVYQRFHSFQF</sequence>
<gene>
    <name evidence="1" type="ORF">H257_10429</name>
</gene>
<reference evidence="1" key="1">
    <citation type="submission" date="2013-12" db="EMBL/GenBank/DDBJ databases">
        <title>The Genome Sequence of Aphanomyces astaci APO3.</title>
        <authorList>
            <consortium name="The Broad Institute Genomics Platform"/>
            <person name="Russ C."/>
            <person name="Tyler B."/>
            <person name="van West P."/>
            <person name="Dieguez-Uribeondo J."/>
            <person name="Young S.K."/>
            <person name="Zeng Q."/>
            <person name="Gargeya S."/>
            <person name="Fitzgerald M."/>
            <person name="Abouelleil A."/>
            <person name="Alvarado L."/>
            <person name="Chapman S.B."/>
            <person name="Gainer-Dewar J."/>
            <person name="Goldberg J."/>
            <person name="Griggs A."/>
            <person name="Gujja S."/>
            <person name="Hansen M."/>
            <person name="Howarth C."/>
            <person name="Imamovic A."/>
            <person name="Ireland A."/>
            <person name="Larimer J."/>
            <person name="McCowan C."/>
            <person name="Murphy C."/>
            <person name="Pearson M."/>
            <person name="Poon T.W."/>
            <person name="Priest M."/>
            <person name="Roberts A."/>
            <person name="Saif S."/>
            <person name="Shea T."/>
            <person name="Sykes S."/>
            <person name="Wortman J."/>
            <person name="Nusbaum C."/>
            <person name="Birren B."/>
        </authorList>
    </citation>
    <scope>NUCLEOTIDE SEQUENCE [LARGE SCALE GENOMIC DNA]</scope>
    <source>
        <strain evidence="1">APO3</strain>
    </source>
</reference>